<protein>
    <submittedName>
        <fullName evidence="2">Uncharacterized protein</fullName>
    </submittedName>
</protein>
<feature type="compositionally biased region" description="Low complexity" evidence="1">
    <location>
        <begin position="229"/>
        <end position="240"/>
    </location>
</feature>
<dbReference type="EMBL" id="JBHUDM010000004">
    <property type="protein sequence ID" value="MFD1642871.1"/>
    <property type="molecule type" value="Genomic_DNA"/>
</dbReference>
<evidence type="ECO:0000256" key="1">
    <source>
        <dbReference type="SAM" id="MobiDB-lite"/>
    </source>
</evidence>
<sequence>MDSHTRRRVLAVAAAAVGGVAGCLSSESSSSESHSRTDGPGRTIPDEQTTTAPPTLFRRTDSAQPPIRLPETDSSEDETPSPIREHYPRTTLVDSASMADRLVDDAGGDSSDDTDLASFVSATDFDAESLYLETRQVDQCFRLSLCYLSWQDNEIRTDYGRVLRPYDEQCTAEATAFESRLFRLPVALDADEISGYGSSTSSSRCYPAERRSNSSRMNQSTEPVPRMNSSSSSLDGSGLL</sequence>
<dbReference type="PROSITE" id="PS51257">
    <property type="entry name" value="PROKAR_LIPOPROTEIN"/>
    <property type="match status" value="1"/>
</dbReference>
<dbReference type="Proteomes" id="UP001597052">
    <property type="component" value="Unassembled WGS sequence"/>
</dbReference>
<proteinExistence type="predicted"/>
<keyword evidence="3" id="KW-1185">Reference proteome</keyword>
<organism evidence="2 3">
    <name type="scientific">Halohasta litorea</name>
    <dbReference type="NCBI Taxonomy" id="869891"/>
    <lineage>
        <taxon>Archaea</taxon>
        <taxon>Methanobacteriati</taxon>
        <taxon>Methanobacteriota</taxon>
        <taxon>Stenosarchaea group</taxon>
        <taxon>Halobacteria</taxon>
        <taxon>Halobacteriales</taxon>
        <taxon>Haloferacaceae</taxon>
        <taxon>Halohasta</taxon>
    </lineage>
</organism>
<evidence type="ECO:0000313" key="2">
    <source>
        <dbReference type="EMBL" id="MFD1642871.1"/>
    </source>
</evidence>
<reference evidence="2 3" key="1">
    <citation type="journal article" date="2019" name="Int. J. Syst. Evol. Microbiol.">
        <title>The Global Catalogue of Microorganisms (GCM) 10K type strain sequencing project: providing services to taxonomists for standard genome sequencing and annotation.</title>
        <authorList>
            <consortium name="The Broad Institute Genomics Platform"/>
            <consortium name="The Broad Institute Genome Sequencing Center for Infectious Disease"/>
            <person name="Wu L."/>
            <person name="Ma J."/>
        </authorList>
    </citation>
    <scope>NUCLEOTIDE SEQUENCE [LARGE SCALE GENOMIC DNA]</scope>
    <source>
        <strain evidence="2 3">CGMCC 1.10593</strain>
    </source>
</reference>
<dbReference type="RefSeq" id="WP_256396599.1">
    <property type="nucleotide sequence ID" value="NZ_JANHDJ010000004.1"/>
</dbReference>
<comment type="caution">
    <text evidence="2">The sequence shown here is derived from an EMBL/GenBank/DDBJ whole genome shotgun (WGS) entry which is preliminary data.</text>
</comment>
<feature type="region of interest" description="Disordered" evidence="1">
    <location>
        <begin position="21"/>
        <end position="89"/>
    </location>
</feature>
<name>A0ABD6DDD2_9EURY</name>
<feature type="region of interest" description="Disordered" evidence="1">
    <location>
        <begin position="196"/>
        <end position="240"/>
    </location>
</feature>
<evidence type="ECO:0000313" key="3">
    <source>
        <dbReference type="Proteomes" id="UP001597052"/>
    </source>
</evidence>
<gene>
    <name evidence="2" type="ORF">ACFSBW_13420</name>
</gene>
<accession>A0ABD6DDD2</accession>
<dbReference type="AlphaFoldDB" id="A0ABD6DDD2"/>